<keyword evidence="9" id="KW-0255">Endonuclease</keyword>
<evidence type="ECO:0000256" key="1">
    <source>
        <dbReference type="ARBA" id="ARBA00006594"/>
    </source>
</evidence>
<comment type="catalytic activity">
    <reaction evidence="7">
        <text>a 2'-deoxyadenosine in DNA + S-adenosyl-L-methionine = an N(6)-methyl-2'-deoxyadenosine in DNA + S-adenosyl-L-homocysteine + H(+)</text>
        <dbReference type="Rhea" id="RHEA:15197"/>
        <dbReference type="Rhea" id="RHEA-COMP:12418"/>
        <dbReference type="Rhea" id="RHEA-COMP:12419"/>
        <dbReference type="ChEBI" id="CHEBI:15378"/>
        <dbReference type="ChEBI" id="CHEBI:57856"/>
        <dbReference type="ChEBI" id="CHEBI:59789"/>
        <dbReference type="ChEBI" id="CHEBI:90615"/>
        <dbReference type="ChEBI" id="CHEBI:90616"/>
        <dbReference type="EC" id="2.1.1.72"/>
    </reaction>
</comment>
<accession>A0AAP8GFM7</accession>
<keyword evidence="5" id="KW-0949">S-adenosyl-L-methionine</keyword>
<keyword evidence="3" id="KW-0489">Methyltransferase</keyword>
<dbReference type="RefSeq" id="WP_176691349.1">
    <property type="nucleotide sequence ID" value="NZ_NMVR01000662.1"/>
</dbReference>
<dbReference type="SUPFAM" id="SSF53335">
    <property type="entry name" value="S-adenosyl-L-methionine-dependent methyltransferases"/>
    <property type="match status" value="1"/>
</dbReference>
<dbReference type="InterPro" id="IPR051537">
    <property type="entry name" value="DNA_Adenine_Mtase"/>
</dbReference>
<keyword evidence="9" id="KW-0378">Hydrolase</keyword>
<feature type="non-terminal residue" evidence="9">
    <location>
        <position position="1"/>
    </location>
</feature>
<evidence type="ECO:0000313" key="10">
    <source>
        <dbReference type="Proteomes" id="UP000231328"/>
    </source>
</evidence>
<dbReference type="EC" id="2.1.1.72" evidence="2"/>
<reference evidence="9 10" key="1">
    <citation type="submission" date="2017-07" db="EMBL/GenBank/DDBJ databases">
        <title>Draft genome sequence of Enterobacter cloacae ST128, a clinical strain coproducing KPC-2 and NDM-1 carbapenemases.</title>
        <authorList>
            <person name="Li X."/>
        </authorList>
    </citation>
    <scope>NUCLEOTIDE SEQUENCE [LARGE SCALE GENOMIC DNA]</scope>
    <source>
        <strain evidence="9 10">HBY</strain>
    </source>
</reference>
<feature type="non-terminal residue" evidence="9">
    <location>
        <position position="121"/>
    </location>
</feature>
<evidence type="ECO:0000259" key="8">
    <source>
        <dbReference type="Pfam" id="PF02384"/>
    </source>
</evidence>
<comment type="similarity">
    <text evidence="1">Belongs to the N(4)/N(6)-methyltransferase family.</text>
</comment>
<dbReference type="EMBL" id="NMVR01000662">
    <property type="protein sequence ID" value="PJG36054.1"/>
    <property type="molecule type" value="Genomic_DNA"/>
</dbReference>
<dbReference type="InterPro" id="IPR029063">
    <property type="entry name" value="SAM-dependent_MTases_sf"/>
</dbReference>
<evidence type="ECO:0000256" key="2">
    <source>
        <dbReference type="ARBA" id="ARBA00011900"/>
    </source>
</evidence>
<evidence type="ECO:0000256" key="7">
    <source>
        <dbReference type="ARBA" id="ARBA00047942"/>
    </source>
</evidence>
<protein>
    <recommendedName>
        <fullName evidence="2">site-specific DNA-methyltransferase (adenine-specific)</fullName>
        <ecNumber evidence="2">2.1.1.72</ecNumber>
    </recommendedName>
</protein>
<dbReference type="GO" id="GO:0032259">
    <property type="term" value="P:methylation"/>
    <property type="evidence" value="ECO:0007669"/>
    <property type="project" value="UniProtKB-KW"/>
</dbReference>
<dbReference type="Gene3D" id="3.40.50.150">
    <property type="entry name" value="Vaccinia Virus protein VP39"/>
    <property type="match status" value="1"/>
</dbReference>
<dbReference type="GO" id="GO:0003677">
    <property type="term" value="F:DNA binding"/>
    <property type="evidence" value="ECO:0007669"/>
    <property type="project" value="InterPro"/>
</dbReference>
<keyword evidence="9" id="KW-0540">Nuclease</keyword>
<dbReference type="GO" id="GO:0009307">
    <property type="term" value="P:DNA restriction-modification system"/>
    <property type="evidence" value="ECO:0007669"/>
    <property type="project" value="UniProtKB-KW"/>
</dbReference>
<dbReference type="GO" id="GO:0009007">
    <property type="term" value="F:site-specific DNA-methyltransferase (adenine-specific) activity"/>
    <property type="evidence" value="ECO:0007669"/>
    <property type="project" value="UniProtKB-EC"/>
</dbReference>
<dbReference type="PANTHER" id="PTHR42933:SF1">
    <property type="entry name" value="SITE-SPECIFIC DNA-METHYLTRANSFERASE (ADENINE-SPECIFIC)"/>
    <property type="match status" value="1"/>
</dbReference>
<name>A0AAP8GFM7_9ENTR</name>
<organism evidence="9 10">
    <name type="scientific">Enterobacter hormaechei</name>
    <dbReference type="NCBI Taxonomy" id="158836"/>
    <lineage>
        <taxon>Bacteria</taxon>
        <taxon>Pseudomonadati</taxon>
        <taxon>Pseudomonadota</taxon>
        <taxon>Gammaproteobacteria</taxon>
        <taxon>Enterobacterales</taxon>
        <taxon>Enterobacteriaceae</taxon>
        <taxon>Enterobacter</taxon>
        <taxon>Enterobacter cloacae complex</taxon>
    </lineage>
</organism>
<dbReference type="GO" id="GO:0004519">
    <property type="term" value="F:endonuclease activity"/>
    <property type="evidence" value="ECO:0007669"/>
    <property type="project" value="UniProtKB-KW"/>
</dbReference>
<evidence type="ECO:0000256" key="3">
    <source>
        <dbReference type="ARBA" id="ARBA00022603"/>
    </source>
</evidence>
<sequence>GTMAVVLPHGVLFRGAAEGVIRRYLIEEKNYLEAVIGLPVNIFYGTSIPTCILVFKKCRQQDDNVLFIDASNDFEKGKNQNHLSDAQVERIIDTYKRKETIDKYSYSATLQEIADNDYNIN</sequence>
<feature type="domain" description="DNA methylase adenine-specific" evidence="8">
    <location>
        <begin position="1"/>
        <end position="121"/>
    </location>
</feature>
<dbReference type="GO" id="GO:0008170">
    <property type="term" value="F:N-methyltransferase activity"/>
    <property type="evidence" value="ECO:0007669"/>
    <property type="project" value="InterPro"/>
</dbReference>
<evidence type="ECO:0000256" key="4">
    <source>
        <dbReference type="ARBA" id="ARBA00022679"/>
    </source>
</evidence>
<keyword evidence="6" id="KW-0680">Restriction system</keyword>
<gene>
    <name evidence="9" type="ORF">CGZ54_30645</name>
</gene>
<keyword evidence="4" id="KW-0808">Transferase</keyword>
<evidence type="ECO:0000256" key="5">
    <source>
        <dbReference type="ARBA" id="ARBA00022691"/>
    </source>
</evidence>
<comment type="caution">
    <text evidence="9">The sequence shown here is derived from an EMBL/GenBank/DDBJ whole genome shotgun (WGS) entry which is preliminary data.</text>
</comment>
<proteinExistence type="inferred from homology"/>
<dbReference type="PANTHER" id="PTHR42933">
    <property type="entry name" value="SLR6095 PROTEIN"/>
    <property type="match status" value="1"/>
</dbReference>
<evidence type="ECO:0000313" key="9">
    <source>
        <dbReference type="EMBL" id="PJG36054.1"/>
    </source>
</evidence>
<dbReference type="Pfam" id="PF02384">
    <property type="entry name" value="N6_Mtase"/>
    <property type="match status" value="1"/>
</dbReference>
<dbReference type="InterPro" id="IPR003356">
    <property type="entry name" value="DNA_methylase_A-5"/>
</dbReference>
<dbReference type="Proteomes" id="UP000231328">
    <property type="component" value="Unassembled WGS sequence"/>
</dbReference>
<evidence type="ECO:0000256" key="6">
    <source>
        <dbReference type="ARBA" id="ARBA00022747"/>
    </source>
</evidence>
<dbReference type="AlphaFoldDB" id="A0AAP8GFM7"/>